<evidence type="ECO:0000313" key="2">
    <source>
        <dbReference type="Proteomes" id="UP000789525"/>
    </source>
</evidence>
<protein>
    <submittedName>
        <fullName evidence="1">2349_t:CDS:1</fullName>
    </submittedName>
</protein>
<comment type="caution">
    <text evidence="1">The sequence shown here is derived from an EMBL/GenBank/DDBJ whole genome shotgun (WGS) entry which is preliminary data.</text>
</comment>
<dbReference type="Proteomes" id="UP000789525">
    <property type="component" value="Unassembled WGS sequence"/>
</dbReference>
<gene>
    <name evidence="1" type="ORF">ACOLOM_LOCUS2036</name>
</gene>
<keyword evidence="2" id="KW-1185">Reference proteome</keyword>
<dbReference type="EMBL" id="CAJVPT010002515">
    <property type="protein sequence ID" value="CAG8482491.1"/>
    <property type="molecule type" value="Genomic_DNA"/>
</dbReference>
<reference evidence="1" key="1">
    <citation type="submission" date="2021-06" db="EMBL/GenBank/DDBJ databases">
        <authorList>
            <person name="Kallberg Y."/>
            <person name="Tangrot J."/>
            <person name="Rosling A."/>
        </authorList>
    </citation>
    <scope>NUCLEOTIDE SEQUENCE</scope>
    <source>
        <strain evidence="1">CL356</strain>
    </source>
</reference>
<accession>A0ACA9KMK4</accession>
<sequence>MSPVFDSQAFFLANIPPESTASRDPIMSSPHYSCTDLYLTISAFVLLLFVASDVVNRESLGILSTGCLLVDCKPSFASRATSQADLNRTVHEILIISDKLSSFHAFLNSLNSYIDWSDPAQTQKVFFGLIYLFPFWVLINWFIPLTWIFIITVTSFLVWNSPWLRVIRSVLMQSPLFRGIISFILGFMSGGGLKRQGGRFSVGDLIRRAMDQQKKLALKRTSIKDNTKTTTDLIFKFVLYENQRWWLGLDWTSNLFPNERPAWSDEYQEPTNNKDSFQLPPPTTNYIPTTEDPNALIQKTMEWQWTDPEWAIDFNGDVDKEGWEYYDNRWKSPSSKSGFRKYTRCRKWVRAAKLVETVQKIQKTKSVSFEEPESEKNEPANEKNDTTNPTTQNEHYEKLQNPEDISIEKS</sequence>
<organism evidence="1 2">
    <name type="scientific">Acaulospora colombiana</name>
    <dbReference type="NCBI Taxonomy" id="27376"/>
    <lineage>
        <taxon>Eukaryota</taxon>
        <taxon>Fungi</taxon>
        <taxon>Fungi incertae sedis</taxon>
        <taxon>Mucoromycota</taxon>
        <taxon>Glomeromycotina</taxon>
        <taxon>Glomeromycetes</taxon>
        <taxon>Diversisporales</taxon>
        <taxon>Acaulosporaceae</taxon>
        <taxon>Acaulospora</taxon>
    </lineage>
</organism>
<name>A0ACA9KMK4_9GLOM</name>
<proteinExistence type="predicted"/>
<evidence type="ECO:0000313" key="1">
    <source>
        <dbReference type="EMBL" id="CAG8482491.1"/>
    </source>
</evidence>